<dbReference type="Proteomes" id="UP001295423">
    <property type="component" value="Unassembled WGS sequence"/>
</dbReference>
<accession>A0AAD2CMC0</accession>
<protein>
    <submittedName>
        <fullName evidence="2">Uncharacterized protein</fullName>
    </submittedName>
</protein>
<evidence type="ECO:0000256" key="1">
    <source>
        <dbReference type="SAM" id="MobiDB-lite"/>
    </source>
</evidence>
<reference evidence="2" key="1">
    <citation type="submission" date="2023-08" db="EMBL/GenBank/DDBJ databases">
        <authorList>
            <person name="Audoor S."/>
            <person name="Bilcke G."/>
        </authorList>
    </citation>
    <scope>NUCLEOTIDE SEQUENCE</scope>
</reference>
<organism evidence="2 3">
    <name type="scientific">Cylindrotheca closterium</name>
    <dbReference type="NCBI Taxonomy" id="2856"/>
    <lineage>
        <taxon>Eukaryota</taxon>
        <taxon>Sar</taxon>
        <taxon>Stramenopiles</taxon>
        <taxon>Ochrophyta</taxon>
        <taxon>Bacillariophyta</taxon>
        <taxon>Bacillariophyceae</taxon>
        <taxon>Bacillariophycidae</taxon>
        <taxon>Bacillariales</taxon>
        <taxon>Bacillariaceae</taxon>
        <taxon>Cylindrotheca</taxon>
    </lineage>
</organism>
<name>A0AAD2CMC0_9STRA</name>
<gene>
    <name evidence="2" type="ORF">CYCCA115_LOCUS5173</name>
</gene>
<feature type="region of interest" description="Disordered" evidence="1">
    <location>
        <begin position="163"/>
        <end position="184"/>
    </location>
</feature>
<evidence type="ECO:0000313" key="2">
    <source>
        <dbReference type="EMBL" id="CAJ1936401.1"/>
    </source>
</evidence>
<evidence type="ECO:0000313" key="3">
    <source>
        <dbReference type="Proteomes" id="UP001295423"/>
    </source>
</evidence>
<dbReference type="AlphaFoldDB" id="A0AAD2CMC0"/>
<proteinExistence type="predicted"/>
<sequence>MIIDFSALEAIDFFFTDNEKVSHIFNYRFGNTLEIEELKSMFIDDDPQQGLLPESQLIPEIRKLITTTLIEPCVTDTPDTTIIQPLVDLAPLKVLNAKGQMVRLRTRSLTNAIRGAIQTKGLIKIDIVTAGWYYPPTVPPMITNFGLVEKNVPVANQVTANPTPKPITTLTTNRSPFDPSSWSPEPRNNSIFLSVYLHTSSI</sequence>
<dbReference type="EMBL" id="CAKOGP040000557">
    <property type="protein sequence ID" value="CAJ1936401.1"/>
    <property type="molecule type" value="Genomic_DNA"/>
</dbReference>
<comment type="caution">
    <text evidence="2">The sequence shown here is derived from an EMBL/GenBank/DDBJ whole genome shotgun (WGS) entry which is preliminary data.</text>
</comment>
<keyword evidence="3" id="KW-1185">Reference proteome</keyword>